<keyword evidence="7 10" id="KW-0067">ATP-binding</keyword>
<dbReference type="EC" id="2.7.1.148" evidence="2 10"/>
<proteinExistence type="inferred from homology"/>
<keyword evidence="14" id="KW-1185">Reference proteome</keyword>
<keyword evidence="8 10" id="KW-0414">Isoprene biosynthesis</keyword>
<dbReference type="HAMAP" id="MF_00061">
    <property type="entry name" value="IspE"/>
    <property type="match status" value="1"/>
</dbReference>
<dbReference type="Gene3D" id="3.30.70.890">
    <property type="entry name" value="GHMP kinase, C-terminal domain"/>
    <property type="match status" value="1"/>
</dbReference>
<dbReference type="PANTHER" id="PTHR43527:SF2">
    <property type="entry name" value="4-DIPHOSPHOCYTIDYL-2-C-METHYL-D-ERYTHRITOL KINASE, CHLOROPLASTIC"/>
    <property type="match status" value="1"/>
</dbReference>
<dbReference type="NCBIfam" id="TIGR00154">
    <property type="entry name" value="ispE"/>
    <property type="match status" value="1"/>
</dbReference>
<dbReference type="Pfam" id="PF08544">
    <property type="entry name" value="GHMP_kinases_C"/>
    <property type="match status" value="1"/>
</dbReference>
<evidence type="ECO:0000256" key="5">
    <source>
        <dbReference type="ARBA" id="ARBA00022741"/>
    </source>
</evidence>
<evidence type="ECO:0000256" key="7">
    <source>
        <dbReference type="ARBA" id="ARBA00022840"/>
    </source>
</evidence>
<evidence type="ECO:0000256" key="10">
    <source>
        <dbReference type="HAMAP-Rule" id="MF_00061"/>
    </source>
</evidence>
<evidence type="ECO:0000256" key="3">
    <source>
        <dbReference type="ARBA" id="ARBA00017473"/>
    </source>
</evidence>
<dbReference type="SUPFAM" id="SSF55060">
    <property type="entry name" value="GHMP Kinase, C-terminal domain"/>
    <property type="match status" value="1"/>
</dbReference>
<keyword evidence="4 10" id="KW-0808">Transferase</keyword>
<evidence type="ECO:0000256" key="6">
    <source>
        <dbReference type="ARBA" id="ARBA00022777"/>
    </source>
</evidence>
<keyword evidence="5 10" id="KW-0547">Nucleotide-binding</keyword>
<evidence type="ECO:0000256" key="2">
    <source>
        <dbReference type="ARBA" id="ARBA00012052"/>
    </source>
</evidence>
<evidence type="ECO:0000259" key="11">
    <source>
        <dbReference type="Pfam" id="PF00288"/>
    </source>
</evidence>
<evidence type="ECO:0000313" key="13">
    <source>
        <dbReference type="EMBL" id="GAA5071876.1"/>
    </source>
</evidence>
<name>A0ABP9LA91_9GAMM</name>
<evidence type="ECO:0000256" key="8">
    <source>
        <dbReference type="ARBA" id="ARBA00023229"/>
    </source>
</evidence>
<organism evidence="13 14">
    <name type="scientific">Lysobacter panacisoli</name>
    <dbReference type="NCBI Taxonomy" id="1255263"/>
    <lineage>
        <taxon>Bacteria</taxon>
        <taxon>Pseudomonadati</taxon>
        <taxon>Pseudomonadota</taxon>
        <taxon>Gammaproteobacteria</taxon>
        <taxon>Lysobacterales</taxon>
        <taxon>Lysobacteraceae</taxon>
        <taxon>Lysobacter</taxon>
    </lineage>
</organism>
<comment type="similarity">
    <text evidence="1 10">Belongs to the GHMP kinase family. IspE subfamily.</text>
</comment>
<dbReference type="Gene3D" id="3.30.230.10">
    <property type="match status" value="1"/>
</dbReference>
<keyword evidence="6 10" id="KW-0418">Kinase</keyword>
<evidence type="ECO:0000256" key="9">
    <source>
        <dbReference type="ARBA" id="ARBA00032554"/>
    </source>
</evidence>
<evidence type="ECO:0000313" key="14">
    <source>
        <dbReference type="Proteomes" id="UP001501083"/>
    </source>
</evidence>
<evidence type="ECO:0000256" key="1">
    <source>
        <dbReference type="ARBA" id="ARBA00009684"/>
    </source>
</evidence>
<dbReference type="RefSeq" id="WP_158982390.1">
    <property type="nucleotide sequence ID" value="NZ_BAABKY010000001.1"/>
</dbReference>
<dbReference type="InterPro" id="IPR013750">
    <property type="entry name" value="GHMP_kinase_C_dom"/>
</dbReference>
<dbReference type="PIRSF" id="PIRSF010376">
    <property type="entry name" value="IspE"/>
    <property type="match status" value="1"/>
</dbReference>
<comment type="function">
    <text evidence="10">Catalyzes the phosphorylation of the position 2 hydroxy group of 4-diphosphocytidyl-2C-methyl-D-erythritol.</text>
</comment>
<dbReference type="GO" id="GO:0016301">
    <property type="term" value="F:kinase activity"/>
    <property type="evidence" value="ECO:0007669"/>
    <property type="project" value="UniProtKB-KW"/>
</dbReference>
<dbReference type="PANTHER" id="PTHR43527">
    <property type="entry name" value="4-DIPHOSPHOCYTIDYL-2-C-METHYL-D-ERYTHRITOL KINASE, CHLOROPLASTIC"/>
    <property type="match status" value="1"/>
</dbReference>
<feature type="domain" description="GHMP kinase N-terminal" evidence="11">
    <location>
        <begin position="75"/>
        <end position="151"/>
    </location>
</feature>
<comment type="caution">
    <text evidence="13">The sequence shown here is derived from an EMBL/GenBank/DDBJ whole genome shotgun (WGS) entry which is preliminary data.</text>
</comment>
<comment type="pathway">
    <text evidence="10">Isoprenoid biosynthesis; isopentenyl diphosphate biosynthesis via DXP pathway; isopentenyl diphosphate from 1-deoxy-D-xylulose 5-phosphate: step 3/6.</text>
</comment>
<protein>
    <recommendedName>
        <fullName evidence="3 10">4-diphosphocytidyl-2-C-methyl-D-erythritol kinase</fullName>
        <shortName evidence="10">CMK</shortName>
        <ecNumber evidence="2 10">2.7.1.148</ecNumber>
    </recommendedName>
    <alternativeName>
        <fullName evidence="9 10">4-(cytidine-5'-diphospho)-2-C-methyl-D-erythritol kinase</fullName>
    </alternativeName>
</protein>
<dbReference type="InterPro" id="IPR014721">
    <property type="entry name" value="Ribsml_uS5_D2-typ_fold_subgr"/>
</dbReference>
<gene>
    <name evidence="10 13" type="primary">ispE</name>
    <name evidence="13" type="ORF">GCM10025759_11430</name>
</gene>
<feature type="active site" evidence="10">
    <location>
        <position position="144"/>
    </location>
</feature>
<dbReference type="EMBL" id="BAABKY010000001">
    <property type="protein sequence ID" value="GAA5071876.1"/>
    <property type="molecule type" value="Genomic_DNA"/>
</dbReference>
<evidence type="ECO:0000259" key="12">
    <source>
        <dbReference type="Pfam" id="PF08544"/>
    </source>
</evidence>
<dbReference type="SUPFAM" id="SSF54211">
    <property type="entry name" value="Ribosomal protein S5 domain 2-like"/>
    <property type="match status" value="1"/>
</dbReference>
<dbReference type="InterPro" id="IPR004424">
    <property type="entry name" value="IspE"/>
</dbReference>
<dbReference type="InterPro" id="IPR006204">
    <property type="entry name" value="GHMP_kinase_N_dom"/>
</dbReference>
<accession>A0ABP9LA91</accession>
<dbReference type="InterPro" id="IPR036554">
    <property type="entry name" value="GHMP_kinase_C_sf"/>
</dbReference>
<feature type="binding site" evidence="10">
    <location>
        <begin position="102"/>
        <end position="112"/>
    </location>
    <ligand>
        <name>ATP</name>
        <dbReference type="ChEBI" id="CHEBI:30616"/>
    </ligand>
</feature>
<evidence type="ECO:0000256" key="4">
    <source>
        <dbReference type="ARBA" id="ARBA00022679"/>
    </source>
</evidence>
<feature type="active site" evidence="10">
    <location>
        <position position="18"/>
    </location>
</feature>
<dbReference type="Pfam" id="PF00288">
    <property type="entry name" value="GHMP_kinases_N"/>
    <property type="match status" value="1"/>
</dbReference>
<dbReference type="InterPro" id="IPR020568">
    <property type="entry name" value="Ribosomal_Su5_D2-typ_SF"/>
</dbReference>
<comment type="catalytic activity">
    <reaction evidence="10">
        <text>4-CDP-2-C-methyl-D-erythritol + ATP = 4-CDP-2-C-methyl-D-erythritol 2-phosphate + ADP + H(+)</text>
        <dbReference type="Rhea" id="RHEA:18437"/>
        <dbReference type="ChEBI" id="CHEBI:15378"/>
        <dbReference type="ChEBI" id="CHEBI:30616"/>
        <dbReference type="ChEBI" id="CHEBI:57823"/>
        <dbReference type="ChEBI" id="CHEBI:57919"/>
        <dbReference type="ChEBI" id="CHEBI:456216"/>
        <dbReference type="EC" id="2.7.1.148"/>
    </reaction>
</comment>
<sequence length="297" mass="31395">MNQGERGRAWSSWPAPAKLNLFLRITGRREDGYHLLQTVFRILDWGDTVRLRVREDGQIHRHGPSVPGVEEVDDLTVRAAKLLQSATKMQHGADIVVEKRIPAGGGFGGGSSDAATVLVALNALWGAGLDAEALAELGLRLGADVPVFVRGANAWAEGIGERLNPVDLPPAWYVLADPGVHAPTAALFRSPELTRDAPPATISDFVSGVPLGNAFEPVLRARESAVEAVFAALSRIGSPRLTGSGSGCFVEFATRETAEAALAGLAPGLRAWVAEGAQTSPLHRALADWTRQAVSAP</sequence>
<dbReference type="Proteomes" id="UP001501083">
    <property type="component" value="Unassembled WGS sequence"/>
</dbReference>
<reference evidence="14" key="1">
    <citation type="journal article" date="2019" name="Int. J. Syst. Evol. Microbiol.">
        <title>The Global Catalogue of Microorganisms (GCM) 10K type strain sequencing project: providing services to taxonomists for standard genome sequencing and annotation.</title>
        <authorList>
            <consortium name="The Broad Institute Genomics Platform"/>
            <consortium name="The Broad Institute Genome Sequencing Center for Infectious Disease"/>
            <person name="Wu L."/>
            <person name="Ma J."/>
        </authorList>
    </citation>
    <scope>NUCLEOTIDE SEQUENCE [LARGE SCALE GENOMIC DNA]</scope>
    <source>
        <strain evidence="14">JCM 19212</strain>
    </source>
</reference>
<feature type="domain" description="GHMP kinase C-terminal" evidence="12">
    <location>
        <begin position="215"/>
        <end position="264"/>
    </location>
</feature>